<dbReference type="PANTHER" id="PTHR34512">
    <property type="entry name" value="CELL SURFACE PROTEIN"/>
    <property type="match status" value="1"/>
</dbReference>
<proteinExistence type="predicted"/>
<dbReference type="PANTHER" id="PTHR34512:SF30">
    <property type="entry name" value="OUTER MEMBRANE PROTEIN ASSEMBLY FACTOR BAMB"/>
    <property type="match status" value="1"/>
</dbReference>
<dbReference type="Pfam" id="PF13360">
    <property type="entry name" value="PQQ_2"/>
    <property type="match status" value="1"/>
</dbReference>
<dbReference type="Proteomes" id="UP001596417">
    <property type="component" value="Unassembled WGS sequence"/>
</dbReference>
<feature type="domain" description="Pyrrolo-quinoline quinone repeat" evidence="1">
    <location>
        <begin position="239"/>
        <end position="364"/>
    </location>
</feature>
<dbReference type="AlphaFoldDB" id="A0ABD5YSI0"/>
<dbReference type="Gene3D" id="2.130.10.10">
    <property type="entry name" value="YVTN repeat-like/Quinoprotein amine dehydrogenase"/>
    <property type="match status" value="2"/>
</dbReference>
<dbReference type="InterPro" id="IPR002372">
    <property type="entry name" value="PQQ_rpt_dom"/>
</dbReference>
<evidence type="ECO:0000313" key="2">
    <source>
        <dbReference type="EMBL" id="MFC7192183.1"/>
    </source>
</evidence>
<evidence type="ECO:0000313" key="3">
    <source>
        <dbReference type="Proteomes" id="UP001596417"/>
    </source>
</evidence>
<evidence type="ECO:0000259" key="1">
    <source>
        <dbReference type="Pfam" id="PF13360"/>
    </source>
</evidence>
<dbReference type="InterPro" id="IPR011047">
    <property type="entry name" value="Quinoprotein_ADH-like_sf"/>
</dbReference>
<gene>
    <name evidence="2" type="ORF">ACFQL7_21780</name>
</gene>
<dbReference type="SMART" id="SM00564">
    <property type="entry name" value="PQQ"/>
    <property type="match status" value="5"/>
</dbReference>
<name>A0ABD5YSI0_9EURY</name>
<dbReference type="EMBL" id="JBHTAX010000004">
    <property type="protein sequence ID" value="MFC7192183.1"/>
    <property type="molecule type" value="Genomic_DNA"/>
</dbReference>
<accession>A0ABD5YSI0</accession>
<reference evidence="2 3" key="1">
    <citation type="journal article" date="2019" name="Int. J. Syst. Evol. Microbiol.">
        <title>The Global Catalogue of Microorganisms (GCM) 10K type strain sequencing project: providing services to taxonomists for standard genome sequencing and annotation.</title>
        <authorList>
            <consortium name="The Broad Institute Genomics Platform"/>
            <consortium name="The Broad Institute Genome Sequencing Center for Infectious Disease"/>
            <person name="Wu L."/>
            <person name="Ma J."/>
        </authorList>
    </citation>
    <scope>NUCLEOTIDE SEQUENCE [LARGE SCALE GENOMIC DNA]</scope>
    <source>
        <strain evidence="2 3">RDMS1</strain>
    </source>
</reference>
<keyword evidence="3" id="KW-1185">Reference proteome</keyword>
<dbReference type="SUPFAM" id="SSF50998">
    <property type="entry name" value="Quinoprotein alcohol dehydrogenase-like"/>
    <property type="match status" value="1"/>
</dbReference>
<dbReference type="Gene3D" id="2.40.10.480">
    <property type="match status" value="1"/>
</dbReference>
<dbReference type="InterPro" id="IPR015943">
    <property type="entry name" value="WD40/YVTN_repeat-like_dom_sf"/>
</dbReference>
<protein>
    <submittedName>
        <fullName evidence="2">PQQ-binding-like beta-propeller repeat protein</fullName>
    </submittedName>
</protein>
<organism evidence="2 3">
    <name type="scientific">Halocatena marina</name>
    <dbReference type="NCBI Taxonomy" id="2934937"/>
    <lineage>
        <taxon>Archaea</taxon>
        <taxon>Methanobacteriati</taxon>
        <taxon>Methanobacteriota</taxon>
        <taxon>Stenosarchaea group</taxon>
        <taxon>Halobacteria</taxon>
        <taxon>Halobacteriales</taxon>
        <taxon>Natronomonadaceae</taxon>
        <taxon>Halocatena</taxon>
    </lineage>
</organism>
<comment type="caution">
    <text evidence="2">The sequence shown here is derived from an EMBL/GenBank/DDBJ whole genome shotgun (WGS) entry which is preliminary data.</text>
</comment>
<sequence>MTRCDPAGTGHHPEASGPKEGVEIAWKHDTTDWFLGTSPPIRQANTIYAVGNGLLALDSKTGVQQFGRRGPYQSSPARVRTSMYNTDTLAVTAPSGVFGLNTGGGFSIPVLNESLGVERWAKNGPLPPSIGFFGPADSISPVAARGTIYTPLPGTNSVVALDPNNGEILWRRTHHKDDAVSTEFNRPAVKDGVVFVTNWPYQVTAYHADTGEQHWQRELDEQMLHPPVATEDGVVVPSRSKVYLLDASDGTVLWKRTLDGNAVESTPAVANKTIFVADERESLHALDLTTGKPLWTTPFNGPTAPVVADGIVYAVRSAFSLVAIDATSGEKRFEYQPSQVPLSSPIVGDGVLYAANRNRIIALEEAK</sequence>
<dbReference type="InterPro" id="IPR018391">
    <property type="entry name" value="PQQ_b-propeller_rpt"/>
</dbReference>
<dbReference type="RefSeq" id="WP_264556506.1">
    <property type="nucleotide sequence ID" value="NZ_JBHSZC010000003.1"/>
</dbReference>